<dbReference type="Pfam" id="PF21517">
    <property type="entry name" value="HTH_Tnp_Tc3_2_like"/>
    <property type="match status" value="1"/>
</dbReference>
<evidence type="ECO:0000313" key="4">
    <source>
        <dbReference type="Proteomes" id="UP000005237"/>
    </source>
</evidence>
<feature type="region of interest" description="Disordered" evidence="1">
    <location>
        <begin position="48"/>
        <end position="160"/>
    </location>
</feature>
<evidence type="ECO:0000256" key="1">
    <source>
        <dbReference type="SAM" id="MobiDB-lite"/>
    </source>
</evidence>
<reference evidence="3" key="2">
    <citation type="submission" date="2022-06" db="UniProtKB">
        <authorList>
            <consortium name="EnsemblMetazoa"/>
        </authorList>
    </citation>
    <scope>IDENTIFICATION</scope>
    <source>
        <strain evidence="3">DF5081</strain>
    </source>
</reference>
<feature type="compositionally biased region" description="Basic and acidic residues" evidence="1">
    <location>
        <begin position="132"/>
        <end position="141"/>
    </location>
</feature>
<reference evidence="4" key="1">
    <citation type="submission" date="2010-08" db="EMBL/GenBank/DDBJ databases">
        <authorList>
            <consortium name="Caenorhabditis japonica Sequencing Consortium"/>
            <person name="Wilson R.K."/>
        </authorList>
    </citation>
    <scope>NUCLEOTIDE SEQUENCE [LARGE SCALE GENOMIC DNA]</scope>
    <source>
        <strain evidence="4">DF5081</strain>
    </source>
</reference>
<feature type="compositionally biased region" description="Basic and acidic residues" evidence="1">
    <location>
        <begin position="75"/>
        <end position="84"/>
    </location>
</feature>
<feature type="compositionally biased region" description="Gly residues" evidence="1">
    <location>
        <begin position="110"/>
        <end position="131"/>
    </location>
</feature>
<name>A0A8R1I9G2_CAEJA</name>
<feature type="compositionally biased region" description="Gly residues" evidence="1">
    <location>
        <begin position="56"/>
        <end position="74"/>
    </location>
</feature>
<dbReference type="AlphaFoldDB" id="A0A8R1I9G2"/>
<evidence type="ECO:0000259" key="2">
    <source>
        <dbReference type="Pfam" id="PF21517"/>
    </source>
</evidence>
<feature type="domain" description="Transposable element Tc3 transposase-like DNA-binding HTH" evidence="2">
    <location>
        <begin position="271"/>
        <end position="299"/>
    </location>
</feature>
<feature type="compositionally biased region" description="Basic and acidic residues" evidence="1">
    <location>
        <begin position="437"/>
        <end position="446"/>
    </location>
</feature>
<keyword evidence="4" id="KW-1185">Reference proteome</keyword>
<protein>
    <recommendedName>
        <fullName evidence="2">Transposable element Tc3 transposase-like DNA-binding HTH domain-containing protein</fullName>
    </recommendedName>
</protein>
<dbReference type="Gene3D" id="1.10.10.10">
    <property type="entry name" value="Winged helix-like DNA-binding domain superfamily/Winged helix DNA-binding domain"/>
    <property type="match status" value="1"/>
</dbReference>
<sequence>MANVLINASAIAGGSKMSWPLTWLKTAGISTKLLNKSWLADNGRVRGDDGWRIGRAGSGGPSNRCGGGEGGGGGNDRRVDDRHRGGGVAARNGYDNGRVRGDDGWRFGRAGSGGPSNRCGGGEGGEGGGGGNDRRVDDRHRGGGVAARNGYGEGGLDLRDERRRRPSPLATAVAAAAAFEMSGGGGRCLPEERRRRPLPSRETATAAVAARDNGEDDLRLRDKNGISIVESTYTEILGNSRLGGIRHFPYAVNYGQKHNEYSGRKRKASSRDERNVIRTACNSSTSLNEINTEPGIDVCPFFVPFFRNGRRSHTFQQDNAAINSSNSIKNLFAFKGIKVLDWPASARTSIRLRICGSFSFLVFIEMDHNKKLFKTSNLLCNVNGMLSAAVNQRNSLPLCRTEYNGRVRGDDGWRIGRAGSGGPSNRCGGGEGGGGGNDRRVDDRHSGGGVAARNGYENFENFLYVSRSLRKRGGYDHPSSIEVRSRD</sequence>
<evidence type="ECO:0000313" key="3">
    <source>
        <dbReference type="EnsemblMetazoa" id="CJA27089.1"/>
    </source>
</evidence>
<feature type="compositionally biased region" description="Gly residues" evidence="1">
    <location>
        <begin position="418"/>
        <end position="436"/>
    </location>
</feature>
<proteinExistence type="predicted"/>
<dbReference type="EnsemblMetazoa" id="CJA27089.1">
    <property type="protein sequence ID" value="CJA27089.1"/>
    <property type="gene ID" value="WBGene00182661"/>
</dbReference>
<feature type="compositionally biased region" description="Basic and acidic residues" evidence="1">
    <location>
        <begin position="97"/>
        <end position="106"/>
    </location>
</feature>
<accession>A0A8R1I9G2</accession>
<dbReference type="Proteomes" id="UP000005237">
    <property type="component" value="Unassembled WGS sequence"/>
</dbReference>
<feature type="region of interest" description="Disordered" evidence="1">
    <location>
        <begin position="414"/>
        <end position="452"/>
    </location>
</feature>
<dbReference type="InterPro" id="IPR048703">
    <property type="entry name" value="Tnp_Tc3-like_HTH"/>
</dbReference>
<organism evidence="3 4">
    <name type="scientific">Caenorhabditis japonica</name>
    <dbReference type="NCBI Taxonomy" id="281687"/>
    <lineage>
        <taxon>Eukaryota</taxon>
        <taxon>Metazoa</taxon>
        <taxon>Ecdysozoa</taxon>
        <taxon>Nematoda</taxon>
        <taxon>Chromadorea</taxon>
        <taxon>Rhabditida</taxon>
        <taxon>Rhabditina</taxon>
        <taxon>Rhabditomorpha</taxon>
        <taxon>Rhabditoidea</taxon>
        <taxon>Rhabditidae</taxon>
        <taxon>Peloderinae</taxon>
        <taxon>Caenorhabditis</taxon>
    </lineage>
</organism>
<dbReference type="InterPro" id="IPR036388">
    <property type="entry name" value="WH-like_DNA-bd_sf"/>
</dbReference>